<evidence type="ECO:0000256" key="1">
    <source>
        <dbReference type="ARBA" id="ARBA00022649"/>
    </source>
</evidence>
<dbReference type="Proteomes" id="UP001620597">
    <property type="component" value="Unassembled WGS sequence"/>
</dbReference>
<dbReference type="PANTHER" id="PTHR33397">
    <property type="entry name" value="UPF0331 PROTEIN YUTE"/>
    <property type="match status" value="1"/>
</dbReference>
<keyword evidence="2" id="KW-0540">Nuclease</keyword>
<comment type="similarity">
    <text evidence="4">Belongs to the HepT RNase toxin family.</text>
</comment>
<evidence type="ECO:0000313" key="6">
    <source>
        <dbReference type="Proteomes" id="UP001620597"/>
    </source>
</evidence>
<dbReference type="RefSeq" id="WP_369854455.1">
    <property type="nucleotide sequence ID" value="NZ_JBBKTX010000006.1"/>
</dbReference>
<dbReference type="InterPro" id="IPR008201">
    <property type="entry name" value="HepT-like"/>
</dbReference>
<evidence type="ECO:0000256" key="2">
    <source>
        <dbReference type="ARBA" id="ARBA00022722"/>
    </source>
</evidence>
<dbReference type="Pfam" id="PF01934">
    <property type="entry name" value="HepT-like"/>
    <property type="match status" value="1"/>
</dbReference>
<evidence type="ECO:0000256" key="3">
    <source>
        <dbReference type="ARBA" id="ARBA00022801"/>
    </source>
</evidence>
<keyword evidence="1" id="KW-1277">Toxin-antitoxin system</keyword>
<evidence type="ECO:0000313" key="5">
    <source>
        <dbReference type="EMBL" id="MFK4751967.1"/>
    </source>
</evidence>
<protein>
    <submittedName>
        <fullName evidence="5">DUF86 domain-containing protein</fullName>
    </submittedName>
</protein>
<proteinExistence type="inferred from homology"/>
<dbReference type="PANTHER" id="PTHR33397:SF5">
    <property type="entry name" value="RNASE YUTE-RELATED"/>
    <property type="match status" value="1"/>
</dbReference>
<name>A0ABW8NGE0_9GAMM</name>
<reference evidence="5 6" key="1">
    <citation type="submission" date="2024-03" db="EMBL/GenBank/DDBJ databases">
        <title>High-quality draft genome sequence of Oceanobacter sp. wDCs-4.</title>
        <authorList>
            <person name="Dong C."/>
        </authorList>
    </citation>
    <scope>NUCLEOTIDE SEQUENCE [LARGE SCALE GENOMIC DNA]</scope>
    <source>
        <strain evidence="6">wDCs-4</strain>
    </source>
</reference>
<dbReference type="InterPro" id="IPR037038">
    <property type="entry name" value="HepT-like_sf"/>
</dbReference>
<gene>
    <name evidence="5" type="ORF">WG929_06045</name>
</gene>
<accession>A0ABW8NGE0</accession>
<dbReference type="EMBL" id="JBBKTX010000006">
    <property type="protein sequence ID" value="MFK4751967.1"/>
    <property type="molecule type" value="Genomic_DNA"/>
</dbReference>
<dbReference type="InterPro" id="IPR052379">
    <property type="entry name" value="Type_VII_TA_RNase"/>
</dbReference>
<evidence type="ECO:0000256" key="4">
    <source>
        <dbReference type="ARBA" id="ARBA00024207"/>
    </source>
</evidence>
<comment type="caution">
    <text evidence="5">The sequence shown here is derived from an EMBL/GenBank/DDBJ whole genome shotgun (WGS) entry which is preliminary data.</text>
</comment>
<dbReference type="Gene3D" id="1.20.120.580">
    <property type="entry name" value="bsu32300-like"/>
    <property type="match status" value="1"/>
</dbReference>
<sequence length="139" mass="15293">MTPTYIESMRQHTQEQLDTLAELAELATQAPLRKIERLAVERSLQILVEAAIGVAKHCCKQANIPASGDGYGTALKAHDMLQSQIPHAVLKGAIGMRNAIVHDYLNLDWTRIEAVLVSHGYRKIGTFIDEGLGYLSSQP</sequence>
<keyword evidence="3" id="KW-0378">Hydrolase</keyword>
<organism evidence="5 6">
    <name type="scientific">Oceanobacter antarcticus</name>
    <dbReference type="NCBI Taxonomy" id="3133425"/>
    <lineage>
        <taxon>Bacteria</taxon>
        <taxon>Pseudomonadati</taxon>
        <taxon>Pseudomonadota</taxon>
        <taxon>Gammaproteobacteria</taxon>
        <taxon>Oceanospirillales</taxon>
        <taxon>Oceanospirillaceae</taxon>
        <taxon>Oceanobacter</taxon>
    </lineage>
</organism>
<keyword evidence="6" id="KW-1185">Reference proteome</keyword>
<dbReference type="NCBIfam" id="NF047751">
    <property type="entry name" value="HepT_toxin"/>
    <property type="match status" value="1"/>
</dbReference>